<proteinExistence type="predicted"/>
<sequence length="83" mass="9231">MIRRAFLLSLFLIAGITFGSDGEGTSEGSNLQGVRDPILDEVFAGYEQRVYTVSDSKIILWDEAKNHSMRGGTVDRIEIEIKP</sequence>
<comment type="caution">
    <text evidence="2">The sequence shown here is derived from an EMBL/GenBank/DDBJ whole genome shotgun (WGS) entry which is preliminary data.</text>
</comment>
<feature type="signal peptide" evidence="1">
    <location>
        <begin position="1"/>
        <end position="19"/>
    </location>
</feature>
<keyword evidence="3" id="KW-1185">Reference proteome</keyword>
<organism evidence="2 3">
    <name type="scientific">Hydrogenivirga caldilitoris</name>
    <dbReference type="NCBI Taxonomy" id="246264"/>
    <lineage>
        <taxon>Bacteria</taxon>
        <taxon>Pseudomonadati</taxon>
        <taxon>Aquificota</taxon>
        <taxon>Aquificia</taxon>
        <taxon>Aquificales</taxon>
        <taxon>Aquificaceae</taxon>
        <taxon>Hydrogenivirga</taxon>
    </lineage>
</organism>
<dbReference type="EMBL" id="RCCJ01000001">
    <property type="protein sequence ID" value="RLJ70097.1"/>
    <property type="molecule type" value="Genomic_DNA"/>
</dbReference>
<evidence type="ECO:0000256" key="1">
    <source>
        <dbReference type="SAM" id="SignalP"/>
    </source>
</evidence>
<name>A0A497XMH1_9AQUI</name>
<evidence type="ECO:0000313" key="3">
    <source>
        <dbReference type="Proteomes" id="UP000267841"/>
    </source>
</evidence>
<protein>
    <submittedName>
        <fullName evidence="2">Uncharacterized protein</fullName>
    </submittedName>
</protein>
<accession>A0A497XMH1</accession>
<keyword evidence="1" id="KW-0732">Signal</keyword>
<reference evidence="2 3" key="1">
    <citation type="submission" date="2018-10" db="EMBL/GenBank/DDBJ databases">
        <title>Genomic Encyclopedia of Archaeal and Bacterial Type Strains, Phase II (KMG-II): from individual species to whole genera.</title>
        <authorList>
            <person name="Goeker M."/>
        </authorList>
    </citation>
    <scope>NUCLEOTIDE SEQUENCE [LARGE SCALE GENOMIC DNA]</scope>
    <source>
        <strain evidence="2 3">DSM 16510</strain>
    </source>
</reference>
<gene>
    <name evidence="2" type="ORF">BCF55_0361</name>
</gene>
<dbReference type="Proteomes" id="UP000267841">
    <property type="component" value="Unassembled WGS sequence"/>
</dbReference>
<dbReference type="AlphaFoldDB" id="A0A497XMH1"/>
<evidence type="ECO:0000313" key="2">
    <source>
        <dbReference type="EMBL" id="RLJ70097.1"/>
    </source>
</evidence>
<dbReference type="RefSeq" id="WP_121009207.1">
    <property type="nucleotide sequence ID" value="NZ_RCCJ01000001.1"/>
</dbReference>
<feature type="chain" id="PRO_5019777949" evidence="1">
    <location>
        <begin position="20"/>
        <end position="83"/>
    </location>
</feature>